<evidence type="ECO:0000313" key="2">
    <source>
        <dbReference type="Proteomes" id="UP000612585"/>
    </source>
</evidence>
<keyword evidence="2" id="KW-1185">Reference proteome</keyword>
<evidence type="ECO:0008006" key="3">
    <source>
        <dbReference type="Google" id="ProtNLM"/>
    </source>
</evidence>
<dbReference type="Pfam" id="PF13830">
    <property type="entry name" value="DUF4192"/>
    <property type="match status" value="1"/>
</dbReference>
<sequence>MSTSSNRHVLWLDSPAELLALVPYVIGYHPTSSLVVVALADQRVLVVARLDLPTTDEETQEVLASVHRAADVASEEGATAAILIGYGPDDLVRPCIEAITDLLTPRSLPVIEALRVADGRYWSYRCDNPACCPLEGAPFDPSTSAAAATATAAGMVALPDRAAVADRLAPVTGDARDAMTRATGAAMHAIIDVVETFVPNAPEDEDTRATRLGVALLLVGLKSLILAEKFYEAGTPVDDVDAAILTVLLTLPSIRAAAARRTTGQPWEIDMWVDLVRRAEPTLTAGPATILAVSALHAGDGTLANLAADRALQADPTDNLTNQIATAVAAGVDPRSVAALLIS</sequence>
<dbReference type="InterPro" id="IPR025447">
    <property type="entry name" value="DUF4192"/>
</dbReference>
<accession>A0A8J3ZHN6</accession>
<dbReference type="Proteomes" id="UP000612585">
    <property type="component" value="Unassembled WGS sequence"/>
</dbReference>
<dbReference type="RefSeq" id="WP_204012792.1">
    <property type="nucleotide sequence ID" value="NZ_BOPG01000115.1"/>
</dbReference>
<gene>
    <name evidence="1" type="ORF">Vau01_118850</name>
</gene>
<name>A0A8J3ZHN6_9ACTN</name>
<organism evidence="1 2">
    <name type="scientific">Virgisporangium aurantiacum</name>
    <dbReference type="NCBI Taxonomy" id="175570"/>
    <lineage>
        <taxon>Bacteria</taxon>
        <taxon>Bacillati</taxon>
        <taxon>Actinomycetota</taxon>
        <taxon>Actinomycetes</taxon>
        <taxon>Micromonosporales</taxon>
        <taxon>Micromonosporaceae</taxon>
        <taxon>Virgisporangium</taxon>
    </lineage>
</organism>
<dbReference type="AlphaFoldDB" id="A0A8J3ZHN6"/>
<dbReference type="EMBL" id="BOPG01000115">
    <property type="protein sequence ID" value="GIJ64369.1"/>
    <property type="molecule type" value="Genomic_DNA"/>
</dbReference>
<reference evidence="1" key="1">
    <citation type="submission" date="2021-01" db="EMBL/GenBank/DDBJ databases">
        <title>Whole genome shotgun sequence of Virgisporangium aurantiacum NBRC 16421.</title>
        <authorList>
            <person name="Komaki H."/>
            <person name="Tamura T."/>
        </authorList>
    </citation>
    <scope>NUCLEOTIDE SEQUENCE</scope>
    <source>
        <strain evidence="1">NBRC 16421</strain>
    </source>
</reference>
<protein>
    <recommendedName>
        <fullName evidence="3">DUF4192 domain-containing protein</fullName>
    </recommendedName>
</protein>
<comment type="caution">
    <text evidence="1">The sequence shown here is derived from an EMBL/GenBank/DDBJ whole genome shotgun (WGS) entry which is preliminary data.</text>
</comment>
<evidence type="ECO:0000313" key="1">
    <source>
        <dbReference type="EMBL" id="GIJ64369.1"/>
    </source>
</evidence>
<proteinExistence type="predicted"/>